<name>A0A6J7K0V7_9ZZZZ</name>
<protein>
    <submittedName>
        <fullName evidence="2">Unannotated protein</fullName>
    </submittedName>
</protein>
<dbReference type="PANTHER" id="PTHR48090:SF7">
    <property type="entry name" value="RFBJ PROTEIN"/>
    <property type="match status" value="1"/>
</dbReference>
<dbReference type="Pfam" id="PF00535">
    <property type="entry name" value="Glycos_transf_2"/>
    <property type="match status" value="1"/>
</dbReference>
<dbReference type="InterPro" id="IPR029044">
    <property type="entry name" value="Nucleotide-diphossugar_trans"/>
</dbReference>
<reference evidence="2" key="1">
    <citation type="submission" date="2020-05" db="EMBL/GenBank/DDBJ databases">
        <authorList>
            <person name="Chiriac C."/>
            <person name="Salcher M."/>
            <person name="Ghai R."/>
            <person name="Kavagutti S V."/>
        </authorList>
    </citation>
    <scope>NUCLEOTIDE SEQUENCE</scope>
</reference>
<dbReference type="PANTHER" id="PTHR48090">
    <property type="entry name" value="UNDECAPRENYL-PHOSPHATE 4-DEOXY-4-FORMAMIDO-L-ARABINOSE TRANSFERASE-RELATED"/>
    <property type="match status" value="1"/>
</dbReference>
<gene>
    <name evidence="2" type="ORF">UFOPK3564_03401</name>
</gene>
<sequence>MTDVVLPVLNEAQALPWVLGRLPDGYRAIVVDNGSTDGSGEIAAAHGATVVVEPRPGFGSACFAGLTAATSDVVCFVDADGSLDPADLPVVADPVRDGTYDLVLGARRPERGAWPWHARAANRALALEMRRRGARPVLRDIGPMRAARRQGLLDLDLRDRRFGWPLEMVVRAGRADWRIHEVEVPYSARKGGRSKVTGTARGTIRTVRDMSRVLREDRAS</sequence>
<dbReference type="AlphaFoldDB" id="A0A6J7K0V7"/>
<dbReference type="SUPFAM" id="SSF53448">
    <property type="entry name" value="Nucleotide-diphospho-sugar transferases"/>
    <property type="match status" value="1"/>
</dbReference>
<feature type="domain" description="Glycosyltransferase 2-like" evidence="1">
    <location>
        <begin position="4"/>
        <end position="151"/>
    </location>
</feature>
<dbReference type="EMBL" id="CAFBMK010000324">
    <property type="protein sequence ID" value="CAB4949306.1"/>
    <property type="molecule type" value="Genomic_DNA"/>
</dbReference>
<dbReference type="InterPro" id="IPR050256">
    <property type="entry name" value="Glycosyltransferase_2"/>
</dbReference>
<organism evidence="2">
    <name type="scientific">freshwater metagenome</name>
    <dbReference type="NCBI Taxonomy" id="449393"/>
    <lineage>
        <taxon>unclassified sequences</taxon>
        <taxon>metagenomes</taxon>
        <taxon>ecological metagenomes</taxon>
    </lineage>
</organism>
<dbReference type="InterPro" id="IPR001173">
    <property type="entry name" value="Glyco_trans_2-like"/>
</dbReference>
<dbReference type="CDD" id="cd04179">
    <property type="entry name" value="DPM_DPG-synthase_like"/>
    <property type="match status" value="1"/>
</dbReference>
<proteinExistence type="predicted"/>
<evidence type="ECO:0000259" key="1">
    <source>
        <dbReference type="Pfam" id="PF00535"/>
    </source>
</evidence>
<dbReference type="Gene3D" id="3.90.550.10">
    <property type="entry name" value="Spore Coat Polysaccharide Biosynthesis Protein SpsA, Chain A"/>
    <property type="match status" value="1"/>
</dbReference>
<evidence type="ECO:0000313" key="2">
    <source>
        <dbReference type="EMBL" id="CAB4949306.1"/>
    </source>
</evidence>
<accession>A0A6J7K0V7</accession>